<accession>A0A7S0RHS0</accession>
<gene>
    <name evidence="3" type="ORF">CLEI1391_LOCUS8350</name>
</gene>
<proteinExistence type="predicted"/>
<dbReference type="InterPro" id="IPR016040">
    <property type="entry name" value="NAD(P)-bd_dom"/>
</dbReference>
<evidence type="ECO:0000313" key="3">
    <source>
        <dbReference type="EMBL" id="CAD8678104.1"/>
    </source>
</evidence>
<dbReference type="EMBL" id="HBFB01014775">
    <property type="protein sequence ID" value="CAD8678104.1"/>
    <property type="molecule type" value="Transcribed_RNA"/>
</dbReference>
<protein>
    <recommendedName>
        <fullName evidence="2">NAD(P)-binding domain-containing protein</fullName>
    </recommendedName>
</protein>
<reference evidence="3" key="1">
    <citation type="submission" date="2021-01" db="EMBL/GenBank/DDBJ databases">
        <authorList>
            <person name="Corre E."/>
            <person name="Pelletier E."/>
            <person name="Niang G."/>
            <person name="Scheremetjew M."/>
            <person name="Finn R."/>
            <person name="Kale V."/>
            <person name="Holt S."/>
            <person name="Cochrane G."/>
            <person name="Meng A."/>
            <person name="Brown T."/>
            <person name="Cohen L."/>
        </authorList>
    </citation>
    <scope>NUCLEOTIDE SEQUENCE</scope>
    <source>
        <strain evidence="3">SAG 11-49</strain>
    </source>
</reference>
<sequence>MRLPRKLNMLGSGMKRGVAPSRARQCISVPQINYDGPSTSQRVVSGPIANTRMAVVTQAKDKKPSLADDLLDVAMAGPKLRKWYGQGERMIRDGGEEEGGEGRAQQEEDEEDGYEGEGDAILVLDADTPMGEQVVLQLILARAEVKALVKDVTAARNSYGPYVTPLSLDPSNPGLLKKALKNCGSVVVLGPSLGALPRVVKEAGMAHVLLLSAAGTPSQGGFLSGLFDKELSGLRDAGREDALRNTGVRYTVVRVGAVRDAPGGQAGLALTSSSGGQQGGATASAPVSREDLAAVIVQALMRPPQGDEGGRTFTVASTGPGAPPSDWSALFAQLA</sequence>
<organism evidence="3">
    <name type="scientific">Chlamydomonas leiostraca</name>
    <dbReference type="NCBI Taxonomy" id="1034604"/>
    <lineage>
        <taxon>Eukaryota</taxon>
        <taxon>Viridiplantae</taxon>
        <taxon>Chlorophyta</taxon>
        <taxon>core chlorophytes</taxon>
        <taxon>Chlorophyceae</taxon>
        <taxon>CS clade</taxon>
        <taxon>Chlamydomonadales</taxon>
        <taxon>Chlamydomonadaceae</taxon>
        <taxon>Chlamydomonas</taxon>
    </lineage>
</organism>
<dbReference type="SUPFAM" id="SSF51735">
    <property type="entry name" value="NAD(P)-binding Rossmann-fold domains"/>
    <property type="match status" value="1"/>
</dbReference>
<evidence type="ECO:0000256" key="1">
    <source>
        <dbReference type="SAM" id="MobiDB-lite"/>
    </source>
</evidence>
<feature type="domain" description="NAD(P)-binding" evidence="2">
    <location>
        <begin position="131"/>
        <end position="303"/>
    </location>
</feature>
<name>A0A7S0RHS0_9CHLO</name>
<dbReference type="Pfam" id="PF13460">
    <property type="entry name" value="NAD_binding_10"/>
    <property type="match status" value="1"/>
</dbReference>
<dbReference type="AlphaFoldDB" id="A0A7S0RHS0"/>
<dbReference type="PANTHER" id="PTHR47869">
    <property type="entry name" value="OS03G0410700 PROTEIN"/>
    <property type="match status" value="1"/>
</dbReference>
<dbReference type="Gene3D" id="3.40.50.720">
    <property type="entry name" value="NAD(P)-binding Rossmann-like Domain"/>
    <property type="match status" value="1"/>
</dbReference>
<feature type="compositionally biased region" description="Basic and acidic residues" evidence="1">
    <location>
        <begin position="89"/>
        <end position="106"/>
    </location>
</feature>
<dbReference type="InterPro" id="IPR036291">
    <property type="entry name" value="NAD(P)-bd_dom_sf"/>
</dbReference>
<dbReference type="PANTHER" id="PTHR47869:SF2">
    <property type="entry name" value="OS03G0410700 PROTEIN"/>
    <property type="match status" value="1"/>
</dbReference>
<evidence type="ECO:0000259" key="2">
    <source>
        <dbReference type="Pfam" id="PF13460"/>
    </source>
</evidence>
<feature type="region of interest" description="Disordered" evidence="1">
    <location>
        <begin position="86"/>
        <end position="115"/>
    </location>
</feature>